<gene>
    <name evidence="2" type="ORF">LWI28_000310</name>
</gene>
<proteinExistence type="predicted"/>
<evidence type="ECO:0000313" key="3">
    <source>
        <dbReference type="Proteomes" id="UP001064489"/>
    </source>
</evidence>
<dbReference type="PANTHER" id="PTHR48046:SF1">
    <property type="entry name" value="GLYCOSYLTRANSFERASE-RELATED"/>
    <property type="match status" value="1"/>
</dbReference>
<dbReference type="AlphaFoldDB" id="A0AAD5NL17"/>
<protein>
    <submittedName>
        <fullName evidence="2">Uncharacterized protein</fullName>
    </submittedName>
</protein>
<reference evidence="2" key="1">
    <citation type="journal article" date="2022" name="Plant J.">
        <title>Strategies of tolerance reflected in two North American maple genomes.</title>
        <authorList>
            <person name="McEvoy S.L."/>
            <person name="Sezen U.U."/>
            <person name="Trouern-Trend A."/>
            <person name="McMahon S.M."/>
            <person name="Schaberg P.G."/>
            <person name="Yang J."/>
            <person name="Wegrzyn J.L."/>
            <person name="Swenson N.G."/>
        </authorList>
    </citation>
    <scope>NUCLEOTIDE SEQUENCE</scope>
    <source>
        <strain evidence="2">91603</strain>
    </source>
</reference>
<dbReference type="SUPFAM" id="SSF53756">
    <property type="entry name" value="UDP-Glycosyltransferase/glycogen phosphorylase"/>
    <property type="match status" value="1"/>
</dbReference>
<accession>A0AAD5NL17</accession>
<reference evidence="2" key="2">
    <citation type="submission" date="2023-02" db="EMBL/GenBank/DDBJ databases">
        <authorList>
            <person name="Swenson N.G."/>
            <person name="Wegrzyn J.L."/>
            <person name="Mcevoy S.L."/>
        </authorList>
    </citation>
    <scope>NUCLEOTIDE SEQUENCE</scope>
    <source>
        <strain evidence="2">91603</strain>
        <tissue evidence="2">Leaf</tissue>
    </source>
</reference>
<sequence>MTNGVPMIVWLLYAEQRMNATLLTEELGVAVRSEKLPSNRVVGREEIKSMVRRVMADEEEGKTIRRKVKEIKRSAERAQVEGGVAPGLIEFPPGPSLTMHWPIPGTESLLDWIPAGLDPSWYWVSSWIRSLRDRVLLGIGFLPIVGPY</sequence>
<evidence type="ECO:0000256" key="1">
    <source>
        <dbReference type="ARBA" id="ARBA00022676"/>
    </source>
</evidence>
<dbReference type="GO" id="GO:0016757">
    <property type="term" value="F:glycosyltransferase activity"/>
    <property type="evidence" value="ECO:0007669"/>
    <property type="project" value="UniProtKB-KW"/>
</dbReference>
<keyword evidence="3" id="KW-1185">Reference proteome</keyword>
<dbReference type="PANTHER" id="PTHR48046">
    <property type="entry name" value="UDP-GLYCOSYLTRANSFERASE 72E1"/>
    <property type="match status" value="1"/>
</dbReference>
<name>A0AAD5NL17_ACENE</name>
<dbReference type="EMBL" id="JAJSOW010000105">
    <property type="protein sequence ID" value="KAI9164688.1"/>
    <property type="molecule type" value="Genomic_DNA"/>
</dbReference>
<dbReference type="Gene3D" id="3.40.50.2000">
    <property type="entry name" value="Glycogen Phosphorylase B"/>
    <property type="match status" value="1"/>
</dbReference>
<evidence type="ECO:0000313" key="2">
    <source>
        <dbReference type="EMBL" id="KAI9164688.1"/>
    </source>
</evidence>
<keyword evidence="1" id="KW-0328">Glycosyltransferase</keyword>
<keyword evidence="1" id="KW-0808">Transferase</keyword>
<comment type="caution">
    <text evidence="2">The sequence shown here is derived from an EMBL/GenBank/DDBJ whole genome shotgun (WGS) entry which is preliminary data.</text>
</comment>
<organism evidence="2 3">
    <name type="scientific">Acer negundo</name>
    <name type="common">Box elder</name>
    <dbReference type="NCBI Taxonomy" id="4023"/>
    <lineage>
        <taxon>Eukaryota</taxon>
        <taxon>Viridiplantae</taxon>
        <taxon>Streptophyta</taxon>
        <taxon>Embryophyta</taxon>
        <taxon>Tracheophyta</taxon>
        <taxon>Spermatophyta</taxon>
        <taxon>Magnoliopsida</taxon>
        <taxon>eudicotyledons</taxon>
        <taxon>Gunneridae</taxon>
        <taxon>Pentapetalae</taxon>
        <taxon>rosids</taxon>
        <taxon>malvids</taxon>
        <taxon>Sapindales</taxon>
        <taxon>Sapindaceae</taxon>
        <taxon>Hippocastanoideae</taxon>
        <taxon>Acereae</taxon>
        <taxon>Acer</taxon>
    </lineage>
</organism>
<dbReference type="Proteomes" id="UP001064489">
    <property type="component" value="Chromosome 10"/>
</dbReference>